<evidence type="ECO:0000313" key="1">
    <source>
        <dbReference type="EMBL" id="KAI3366806.1"/>
    </source>
</evidence>
<accession>A0ACB8WG33</accession>
<dbReference type="EMBL" id="CM041540">
    <property type="protein sequence ID" value="KAI3366806.1"/>
    <property type="molecule type" value="Genomic_DNA"/>
</dbReference>
<gene>
    <name evidence="1" type="ORF">L3Q82_009470</name>
</gene>
<dbReference type="Proteomes" id="UP000831701">
    <property type="component" value="Chromosome 10"/>
</dbReference>
<name>A0ACB8WG33_9TELE</name>
<proteinExistence type="predicted"/>
<protein>
    <submittedName>
        <fullName evidence="1">Uncharacterized protein</fullName>
    </submittedName>
</protein>
<organism evidence="1 2">
    <name type="scientific">Scortum barcoo</name>
    <name type="common">barcoo grunter</name>
    <dbReference type="NCBI Taxonomy" id="214431"/>
    <lineage>
        <taxon>Eukaryota</taxon>
        <taxon>Metazoa</taxon>
        <taxon>Chordata</taxon>
        <taxon>Craniata</taxon>
        <taxon>Vertebrata</taxon>
        <taxon>Euteleostomi</taxon>
        <taxon>Actinopterygii</taxon>
        <taxon>Neopterygii</taxon>
        <taxon>Teleostei</taxon>
        <taxon>Neoteleostei</taxon>
        <taxon>Acanthomorphata</taxon>
        <taxon>Eupercaria</taxon>
        <taxon>Centrarchiformes</taxon>
        <taxon>Terapontoidei</taxon>
        <taxon>Terapontidae</taxon>
        <taxon>Scortum</taxon>
    </lineage>
</organism>
<evidence type="ECO:0000313" key="2">
    <source>
        <dbReference type="Proteomes" id="UP000831701"/>
    </source>
</evidence>
<feature type="non-terminal residue" evidence="1">
    <location>
        <position position="1"/>
    </location>
</feature>
<keyword evidence="2" id="KW-1185">Reference proteome</keyword>
<reference evidence="1" key="1">
    <citation type="submission" date="2022-04" db="EMBL/GenBank/DDBJ databases">
        <title>Jade perch genome.</title>
        <authorList>
            <person name="Chao B."/>
        </authorList>
    </citation>
    <scope>NUCLEOTIDE SEQUENCE</scope>
    <source>
        <strain evidence="1">CB-2022</strain>
    </source>
</reference>
<sequence>PKRQPKPSSDEGFWDCSVCTYKNTAEAFKCMMCDVRKGTSTRKPRPVSQLVSQQQVTQQFVLPSQPKKEKKERVEREKSDREPALKKNSHKKMRPRLKNIDRSSAQHLEVTVGDLTVIITDFKEKAKPSSTSATSSSAASTADHHSQNGSSSETTEKGLSRSSSPRGEGSSPRVAFPKSKMRRYLRALTLCTVFAVFSGLYVYSKLLRSDVPAGGSGPRRAFIPPRVPGGRRGAADKTGPQTPHWYNRYIMRQRGQVEGGGDVQSRQEPPMHLAVVACGERLQETLTMIKSAVLFVIKRLYLHIFAEDQLHASFIEALESWPGFIHSRFNYTVYSISFPSENAAEWKKLFKPCASQRLFLPLILKDVDSILYVDSDILFLQPVDRLWSFLSQFNSSQLAAMAPEHEEPRIAWYNRFARHPFYGRTGINSGVMLMNMTRMRSMFFKNDMTSVGLRWEELLMPLLQKYKLNITWGDQDLLNIIFHHNPDCLLEFPCQWNYRPDHCIYGSNCASAEDDGVYVLHGNRGVYHDHKQPAFRAVYEAIRKYPFGADLVTSLLDPLEGELLKTTHTYCGKSHQLFTRRLTQSLANINRKALRGW</sequence>
<comment type="caution">
    <text evidence="1">The sequence shown here is derived from an EMBL/GenBank/DDBJ whole genome shotgun (WGS) entry which is preliminary data.</text>
</comment>